<gene>
    <name evidence="1" type="ORF">POCULU_LOCUS5328</name>
</gene>
<organism evidence="1 2">
    <name type="scientific">Paraglomus occultum</name>
    <dbReference type="NCBI Taxonomy" id="144539"/>
    <lineage>
        <taxon>Eukaryota</taxon>
        <taxon>Fungi</taxon>
        <taxon>Fungi incertae sedis</taxon>
        <taxon>Mucoromycota</taxon>
        <taxon>Glomeromycotina</taxon>
        <taxon>Glomeromycetes</taxon>
        <taxon>Paraglomerales</taxon>
        <taxon>Paraglomeraceae</taxon>
        <taxon>Paraglomus</taxon>
    </lineage>
</organism>
<accession>A0A9N9B6L4</accession>
<dbReference type="EMBL" id="CAJVPJ010000802">
    <property type="protein sequence ID" value="CAG8557247.1"/>
    <property type="molecule type" value="Genomic_DNA"/>
</dbReference>
<dbReference type="InterPro" id="IPR032675">
    <property type="entry name" value="LRR_dom_sf"/>
</dbReference>
<evidence type="ECO:0000313" key="1">
    <source>
        <dbReference type="EMBL" id="CAG8557247.1"/>
    </source>
</evidence>
<evidence type="ECO:0000313" key="2">
    <source>
        <dbReference type="Proteomes" id="UP000789572"/>
    </source>
</evidence>
<name>A0A9N9B6L4_9GLOM</name>
<comment type="caution">
    <text evidence="1">The sequence shown here is derived from an EMBL/GenBank/DDBJ whole genome shotgun (WGS) entry which is preliminary data.</text>
</comment>
<sequence length="376" mass="43564">MSAFMPHLILREVFTYISAEDSFMALSTLHSCMLVNHHWCSVAIKVFWFKPFRHRSPLLIHTLLYSLSSSERDAITLVQDISLPPISHKPYYDYPLYLRDLDYWAFTKSIKAYIARMTRLTTRDDDSTTLNGVRNRMRDARKEYEDLCYVMSSEIIKMFIRKGVKLYYLRVLTWEDQLDTDEYLLLLKPESHSLISSIRELELASCYQKSIFLSTLAKICCNIRSMHLTLANWSSPEDDGKSEMLGLAELVKAQKSLRRIQFWTFKHYGANVEYVLDAIQTQAESITEMGFYDVNFTATKSLDGIAACYNLEQLTFKGCDLNDNVASPLVRADFPRLNKVEVCPCHNNGLKEWAAWRNLNISFRNRGNLSAGRTSR</sequence>
<reference evidence="1" key="1">
    <citation type="submission" date="2021-06" db="EMBL/GenBank/DDBJ databases">
        <authorList>
            <person name="Kallberg Y."/>
            <person name="Tangrot J."/>
            <person name="Rosling A."/>
        </authorList>
    </citation>
    <scope>NUCLEOTIDE SEQUENCE</scope>
    <source>
        <strain evidence="1">IA702</strain>
    </source>
</reference>
<dbReference type="OrthoDB" id="2367385at2759"/>
<dbReference type="Proteomes" id="UP000789572">
    <property type="component" value="Unassembled WGS sequence"/>
</dbReference>
<keyword evidence="2" id="KW-1185">Reference proteome</keyword>
<dbReference type="Gene3D" id="3.80.10.10">
    <property type="entry name" value="Ribonuclease Inhibitor"/>
    <property type="match status" value="1"/>
</dbReference>
<dbReference type="AlphaFoldDB" id="A0A9N9B6L4"/>
<dbReference type="SUPFAM" id="SSF52047">
    <property type="entry name" value="RNI-like"/>
    <property type="match status" value="1"/>
</dbReference>
<protein>
    <submittedName>
        <fullName evidence="1">951_t:CDS:1</fullName>
    </submittedName>
</protein>
<proteinExistence type="predicted"/>